<dbReference type="Gene3D" id="3.30.230.10">
    <property type="match status" value="1"/>
</dbReference>
<feature type="domain" description="GHMP kinase C-terminal" evidence="14">
    <location>
        <begin position="282"/>
        <end position="362"/>
    </location>
</feature>
<dbReference type="PANTHER" id="PTHR10457">
    <property type="entry name" value="MEVALONATE KINASE/GALACTOKINASE"/>
    <property type="match status" value="1"/>
</dbReference>
<dbReference type="InterPro" id="IPR014721">
    <property type="entry name" value="Ribsml_uS5_D2-typ_fold_subgr"/>
</dbReference>
<keyword evidence="7 11" id="KW-0067">ATP-binding</keyword>
<dbReference type="InterPro" id="IPR022963">
    <property type="entry name" value="Galactokinase_bac"/>
</dbReference>
<evidence type="ECO:0000256" key="8">
    <source>
        <dbReference type="ARBA" id="ARBA00022842"/>
    </source>
</evidence>
<feature type="site" description="Transition state stabilizer" evidence="11">
    <location>
        <position position="27"/>
    </location>
</feature>
<dbReference type="Pfam" id="PF00288">
    <property type="entry name" value="GHMP_kinases_N"/>
    <property type="match status" value="1"/>
</dbReference>
<keyword evidence="17" id="KW-1185">Reference proteome</keyword>
<dbReference type="InterPro" id="IPR019539">
    <property type="entry name" value="GalKase_N"/>
</dbReference>
<feature type="active site" description="Proton acceptor" evidence="11">
    <location>
        <position position="171"/>
    </location>
</feature>
<dbReference type="Gene3D" id="3.30.70.890">
    <property type="entry name" value="GHMP kinase, C-terminal domain"/>
    <property type="match status" value="1"/>
</dbReference>
<reference evidence="16 17" key="1">
    <citation type="submission" date="2019-03" db="EMBL/GenBank/DDBJ databases">
        <title>Freshwater and sediment microbial communities from various areas in North America, analyzing microbe dynamics in response to fracking.</title>
        <authorList>
            <person name="Lamendella R."/>
        </authorList>
    </citation>
    <scope>NUCLEOTIDE SEQUENCE [LARGE SCALE GENOMIC DNA]</scope>
    <source>
        <strain evidence="16 17">175.2</strain>
    </source>
</reference>
<dbReference type="PRINTS" id="PR00959">
    <property type="entry name" value="MEVGALKINASE"/>
</dbReference>
<dbReference type="InterPro" id="IPR006204">
    <property type="entry name" value="GHMP_kinase_N_dom"/>
</dbReference>
<feature type="binding site" evidence="11">
    <location>
        <begin position="121"/>
        <end position="127"/>
    </location>
    <ligand>
        <name>ATP</name>
        <dbReference type="ChEBI" id="CHEBI:30616"/>
    </ligand>
</feature>
<dbReference type="InterPro" id="IPR006203">
    <property type="entry name" value="GHMP_knse_ATP-bd_CS"/>
</dbReference>
<evidence type="ECO:0000256" key="11">
    <source>
        <dbReference type="HAMAP-Rule" id="MF_00246"/>
    </source>
</evidence>
<evidence type="ECO:0000256" key="5">
    <source>
        <dbReference type="ARBA" id="ARBA00022741"/>
    </source>
</evidence>
<dbReference type="NCBIfam" id="TIGR00131">
    <property type="entry name" value="gal_kin"/>
    <property type="match status" value="1"/>
</dbReference>
<dbReference type="Proteomes" id="UP000295097">
    <property type="component" value="Unassembled WGS sequence"/>
</dbReference>
<dbReference type="FunFam" id="3.30.230.10:FF:000017">
    <property type="entry name" value="Galactokinase"/>
    <property type="match status" value="1"/>
</dbReference>
<dbReference type="InterPro" id="IPR013750">
    <property type="entry name" value="GHMP_kinase_C_dom"/>
</dbReference>
<dbReference type="InterPro" id="IPR036554">
    <property type="entry name" value="GHMP_kinase_C_sf"/>
</dbReference>
<dbReference type="NCBIfam" id="NF003705">
    <property type="entry name" value="PRK05322.1"/>
    <property type="match status" value="1"/>
</dbReference>
<keyword evidence="8 11" id="KW-0460">Magnesium</keyword>
<dbReference type="RefSeq" id="WP_132313903.1">
    <property type="nucleotide sequence ID" value="NZ_SMAR01000040.1"/>
</dbReference>
<dbReference type="HAMAP" id="MF_00246">
    <property type="entry name" value="Galactokinase"/>
    <property type="match status" value="1"/>
</dbReference>
<comment type="function">
    <text evidence="11">Catalyzes the transfer of the gamma-phosphate of ATP to D-galactose to form alpha-D-galactose-1-phosphate (Gal-1-P).</text>
</comment>
<dbReference type="SUPFAM" id="SSF54211">
    <property type="entry name" value="Ribosomal protein S5 domain 2-like"/>
    <property type="match status" value="1"/>
</dbReference>
<dbReference type="InterPro" id="IPR000705">
    <property type="entry name" value="Galactokinase"/>
</dbReference>
<keyword evidence="3 11" id="KW-0808">Transferase</keyword>
<accession>A0A4R3NG41</accession>
<evidence type="ECO:0000313" key="17">
    <source>
        <dbReference type="Proteomes" id="UP000295097"/>
    </source>
</evidence>
<dbReference type="PROSITE" id="PS00627">
    <property type="entry name" value="GHMP_KINASES_ATP"/>
    <property type="match status" value="1"/>
</dbReference>
<organism evidence="16 17">
    <name type="scientific">Martelella mediterranea</name>
    <dbReference type="NCBI Taxonomy" id="293089"/>
    <lineage>
        <taxon>Bacteria</taxon>
        <taxon>Pseudomonadati</taxon>
        <taxon>Pseudomonadota</taxon>
        <taxon>Alphaproteobacteria</taxon>
        <taxon>Hyphomicrobiales</taxon>
        <taxon>Aurantimonadaceae</taxon>
        <taxon>Martelella</taxon>
    </lineage>
</organism>
<dbReference type="InterPro" id="IPR020568">
    <property type="entry name" value="Ribosomal_Su5_D2-typ_SF"/>
</dbReference>
<evidence type="ECO:0000259" key="14">
    <source>
        <dbReference type="Pfam" id="PF08544"/>
    </source>
</evidence>
<dbReference type="PIRSF" id="PIRSF000530">
    <property type="entry name" value="Galactokinase"/>
    <property type="match status" value="1"/>
</dbReference>
<dbReference type="Pfam" id="PF08544">
    <property type="entry name" value="GHMP_kinases_C"/>
    <property type="match status" value="1"/>
</dbReference>
<evidence type="ECO:0000256" key="10">
    <source>
        <dbReference type="ARBA" id="ARBA00023277"/>
    </source>
</evidence>
<feature type="binding site" evidence="11">
    <location>
        <position position="67"/>
    </location>
    <ligand>
        <name>ATP</name>
        <dbReference type="ChEBI" id="CHEBI:30616"/>
    </ligand>
</feature>
<feature type="domain" description="Galactokinase N-terminal" evidence="15">
    <location>
        <begin position="9"/>
        <end position="56"/>
    </location>
</feature>
<protein>
    <recommendedName>
        <fullName evidence="11 12">Galactokinase</fullName>
        <ecNumber evidence="11 12">2.7.1.6</ecNumber>
    </recommendedName>
    <alternativeName>
        <fullName evidence="11">Galactose kinase</fullName>
    </alternativeName>
</protein>
<dbReference type="PRINTS" id="PR00473">
    <property type="entry name" value="GALCTOKINASE"/>
</dbReference>
<dbReference type="EC" id="2.7.1.6" evidence="11 12"/>
<comment type="pathway">
    <text evidence="11">Carbohydrate metabolism; galactose metabolism.</text>
</comment>
<dbReference type="PANTHER" id="PTHR10457:SF7">
    <property type="entry name" value="GALACTOKINASE-RELATED"/>
    <property type="match status" value="1"/>
</dbReference>
<evidence type="ECO:0000256" key="7">
    <source>
        <dbReference type="ARBA" id="ARBA00022840"/>
    </source>
</evidence>
<dbReference type="FunFam" id="3.30.70.890:FF:000001">
    <property type="entry name" value="Galactokinase"/>
    <property type="match status" value="1"/>
</dbReference>
<evidence type="ECO:0000256" key="6">
    <source>
        <dbReference type="ARBA" id="ARBA00022777"/>
    </source>
</evidence>
<dbReference type="GO" id="GO:0005829">
    <property type="term" value="C:cytosol"/>
    <property type="evidence" value="ECO:0007669"/>
    <property type="project" value="TreeGrafter"/>
</dbReference>
<feature type="binding site" evidence="11">
    <location>
        <position position="220"/>
    </location>
    <ligand>
        <name>substrate</name>
    </ligand>
</feature>
<keyword evidence="10 11" id="KW-0119">Carbohydrate metabolism</keyword>
<comment type="caution">
    <text evidence="16">The sequence shown here is derived from an EMBL/GenBank/DDBJ whole genome shotgun (WGS) entry which is preliminary data.</text>
</comment>
<dbReference type="EMBL" id="SMAR01000040">
    <property type="protein sequence ID" value="TCT31748.1"/>
    <property type="molecule type" value="Genomic_DNA"/>
</dbReference>
<dbReference type="AlphaFoldDB" id="A0A4R3NG41"/>
<keyword evidence="5 11" id="KW-0547">Nucleotide-binding</keyword>
<dbReference type="GO" id="GO:0006012">
    <property type="term" value="P:galactose metabolic process"/>
    <property type="evidence" value="ECO:0007669"/>
    <property type="project" value="UniProtKB-UniRule"/>
</dbReference>
<evidence type="ECO:0000313" key="16">
    <source>
        <dbReference type="EMBL" id="TCT31748.1"/>
    </source>
</evidence>
<dbReference type="Pfam" id="PF10509">
    <property type="entry name" value="GalKase_gal_bdg"/>
    <property type="match status" value="1"/>
</dbReference>
<name>A0A4R3NG41_9HYPH</name>
<keyword evidence="9 11" id="KW-0299">Galactose metabolism</keyword>
<proteinExistence type="inferred from homology"/>
<dbReference type="SUPFAM" id="SSF55060">
    <property type="entry name" value="GHMP Kinase, C-terminal domain"/>
    <property type="match status" value="1"/>
</dbReference>
<dbReference type="UniPathway" id="UPA00214"/>
<feature type="binding site" evidence="11">
    <location>
        <position position="127"/>
    </location>
    <ligand>
        <name>Mg(2+)</name>
        <dbReference type="ChEBI" id="CHEBI:18420"/>
    </ligand>
</feature>
<feature type="domain" description="GHMP kinase N-terminal" evidence="13">
    <location>
        <begin position="92"/>
        <end position="176"/>
    </location>
</feature>
<evidence type="ECO:0000259" key="15">
    <source>
        <dbReference type="Pfam" id="PF10509"/>
    </source>
</evidence>
<sequence length="385" mass="41336">MSDIVALRQAFAERFGGTPQLFRAPGRVNLIGEHTDYNDGFVMPAALEFEAHAAAAARDDRIIRIHSLNNGKSAEIDLAAEGNKPRGDWTDYAFGVAVMLEAAGKTLKGADILVSSTVPVGSGLSSSAALEVVVGYALLSLSGFEVDTVELAKICQKAENDYVGMRCGIMDQFISSNGVHDHALMIDCRTLHRKPVPIDPRARIVVANSMVHHALADGEYNKRRTSCEEGVRLLQPALGEITALRDVSFDALEENRDLLPELTYRRCRHIVTENERVLTAVDVLERGDLEAFGQLMNASHASMRDDYEISCAEVDTLVEIAQAQEGVFGARMTGGGFGGCVVSLVAVDAVDGFVEKVRAAYRDATGHTSDIFACAPQDGAGPLAG</sequence>
<evidence type="ECO:0000256" key="1">
    <source>
        <dbReference type="ARBA" id="ARBA00006566"/>
    </source>
</evidence>
<feature type="binding site" evidence="11">
    <location>
        <begin position="33"/>
        <end position="36"/>
    </location>
    <ligand>
        <name>substrate</name>
    </ligand>
</feature>
<dbReference type="InterPro" id="IPR019741">
    <property type="entry name" value="Galactokinase_CS"/>
</dbReference>
<dbReference type="GO" id="GO:0005524">
    <property type="term" value="F:ATP binding"/>
    <property type="evidence" value="ECO:0007669"/>
    <property type="project" value="UniProtKB-UniRule"/>
</dbReference>
<comment type="similarity">
    <text evidence="1 11">Belongs to the GHMP kinase family. GalK subfamily.</text>
</comment>
<evidence type="ECO:0000256" key="12">
    <source>
        <dbReference type="NCBIfam" id="TIGR00131"/>
    </source>
</evidence>
<keyword evidence="6 11" id="KW-0418">Kinase</keyword>
<dbReference type="GO" id="GO:0004335">
    <property type="term" value="F:galactokinase activity"/>
    <property type="evidence" value="ECO:0007669"/>
    <property type="project" value="UniProtKB-UniRule"/>
</dbReference>
<gene>
    <name evidence="11" type="primary">galK</name>
    <name evidence="16" type="ORF">EDC90_104018</name>
</gene>
<dbReference type="GO" id="GO:0000287">
    <property type="term" value="F:magnesium ion binding"/>
    <property type="evidence" value="ECO:0007669"/>
    <property type="project" value="UniProtKB-UniRule"/>
</dbReference>
<feature type="binding site" evidence="11">
    <location>
        <position position="159"/>
    </location>
    <ligand>
        <name>Mg(2+)</name>
        <dbReference type="ChEBI" id="CHEBI:18420"/>
    </ligand>
</feature>
<dbReference type="OrthoDB" id="250531at2"/>
<dbReference type="PROSITE" id="PS00106">
    <property type="entry name" value="GALACTOKINASE"/>
    <property type="match status" value="1"/>
</dbReference>
<dbReference type="InterPro" id="IPR006206">
    <property type="entry name" value="Mevalonate/galactokinase"/>
</dbReference>
<comment type="subcellular location">
    <subcellularLocation>
        <location evidence="11">Cytoplasm</location>
    </subcellularLocation>
</comment>
<evidence type="ECO:0000256" key="4">
    <source>
        <dbReference type="ARBA" id="ARBA00022723"/>
    </source>
</evidence>
<comment type="catalytic activity">
    <reaction evidence="11">
        <text>alpha-D-galactose + ATP = alpha-D-galactose 1-phosphate + ADP + H(+)</text>
        <dbReference type="Rhea" id="RHEA:13553"/>
        <dbReference type="ChEBI" id="CHEBI:15378"/>
        <dbReference type="ChEBI" id="CHEBI:28061"/>
        <dbReference type="ChEBI" id="CHEBI:30616"/>
        <dbReference type="ChEBI" id="CHEBI:58336"/>
        <dbReference type="ChEBI" id="CHEBI:456216"/>
        <dbReference type="EC" id="2.7.1.6"/>
    </reaction>
</comment>
<keyword evidence="4 11" id="KW-0479">Metal-binding</keyword>
<evidence type="ECO:0000256" key="9">
    <source>
        <dbReference type="ARBA" id="ARBA00023144"/>
    </source>
</evidence>
<evidence type="ECO:0000256" key="2">
    <source>
        <dbReference type="ARBA" id="ARBA00022490"/>
    </source>
</evidence>
<keyword evidence="2 11" id="KW-0963">Cytoplasm</keyword>
<evidence type="ECO:0000256" key="3">
    <source>
        <dbReference type="ARBA" id="ARBA00022679"/>
    </source>
</evidence>
<evidence type="ECO:0000259" key="13">
    <source>
        <dbReference type="Pfam" id="PF00288"/>
    </source>
</evidence>